<reference evidence="3" key="2">
    <citation type="submission" date="2020-02" db="EMBL/GenBank/DDBJ databases">
        <title>Identification and distribution of gene clusters putatively required for synthesis of sphingolipid metabolism inhibitors in phylogenetically diverse species of the filamentous fungus Fusarium.</title>
        <authorList>
            <person name="Kim H.-S."/>
            <person name="Busman M."/>
            <person name="Brown D.W."/>
            <person name="Divon H."/>
            <person name="Uhlig S."/>
            <person name="Proctor R.H."/>
        </authorList>
    </citation>
    <scope>NUCLEOTIDE SEQUENCE</scope>
    <source>
        <strain evidence="3">NRRL 25174</strain>
    </source>
</reference>
<dbReference type="PRINTS" id="PR00469">
    <property type="entry name" value="PNDRDTASEII"/>
</dbReference>
<dbReference type="PANTHER" id="PTHR43735:SF5">
    <property type="entry name" value="FAD_NAD(P)-BINDING DOMAIN-CONTAINING PROTEIN"/>
    <property type="match status" value="1"/>
</dbReference>
<dbReference type="Proteomes" id="UP000730481">
    <property type="component" value="Unassembled WGS sequence"/>
</dbReference>
<keyword evidence="1" id="KW-0812">Transmembrane</keyword>
<dbReference type="GO" id="GO:0050660">
    <property type="term" value="F:flavin adenine dinucleotide binding"/>
    <property type="evidence" value="ECO:0007669"/>
    <property type="project" value="TreeGrafter"/>
</dbReference>
<dbReference type="SUPFAM" id="SSF51905">
    <property type="entry name" value="FAD/NAD(P)-binding domain"/>
    <property type="match status" value="1"/>
</dbReference>
<evidence type="ECO:0000313" key="3">
    <source>
        <dbReference type="EMBL" id="KAF4340312.1"/>
    </source>
</evidence>
<name>A0A9P5AM14_9HYPO</name>
<feature type="transmembrane region" description="Helical" evidence="1">
    <location>
        <begin position="6"/>
        <end position="25"/>
    </location>
</feature>
<keyword evidence="4" id="KW-1185">Reference proteome</keyword>
<dbReference type="Gene3D" id="3.50.50.100">
    <property type="match status" value="1"/>
</dbReference>
<proteinExistence type="predicted"/>
<dbReference type="OrthoDB" id="202203at2759"/>
<gene>
    <name evidence="3" type="ORF">FBEOM_5823</name>
</gene>
<keyword evidence="1" id="KW-1133">Transmembrane helix</keyword>
<keyword evidence="1" id="KW-0472">Membrane</keyword>
<dbReference type="EMBL" id="PVQB02000243">
    <property type="protein sequence ID" value="KAF4340312.1"/>
    <property type="molecule type" value="Genomic_DNA"/>
</dbReference>
<dbReference type="PRINTS" id="PR00368">
    <property type="entry name" value="FADPNR"/>
</dbReference>
<feature type="domain" description="FAD/NAD(P)-binding" evidence="2">
    <location>
        <begin position="46"/>
        <end position="341"/>
    </location>
</feature>
<reference evidence="3" key="1">
    <citation type="journal article" date="2017" name="Mycologia">
        <title>Fusarium algeriense, sp. nov., a novel toxigenic crown rot pathogen of durum wheat from Algeria is nested in the Fusarium burgessii species complex.</title>
        <authorList>
            <person name="Laraba I."/>
            <person name="Keddad A."/>
            <person name="Boureghda H."/>
            <person name="Abdallah N."/>
            <person name="Vaughan M.M."/>
            <person name="Proctor R.H."/>
            <person name="Busman M."/>
            <person name="O'Donnell K."/>
        </authorList>
    </citation>
    <scope>NUCLEOTIDE SEQUENCE</scope>
    <source>
        <strain evidence="3">NRRL 25174</strain>
    </source>
</reference>
<dbReference type="InterPro" id="IPR036188">
    <property type="entry name" value="FAD/NAD-bd_sf"/>
</dbReference>
<sequence>MSLQQISFYFGLVKVIVSYITSIVVFKGKSVVHKATYRLLPDSRVVVVVGGSFAGSLVAQRLAHSLPSGYRVVLIEKHSHFNYAFSFPRLSVLSGRENNAFIPYDNIAAGAPDGIFERICDEASDVTETHVHTVGGISLPYDYLVIATGAAQPPPARLNARVKDDAIEELRGYQQRVAKADRIAVIGAGAVGVELATEIKEKYPNKSITLVHSRQQLLPRFGRKLHDHVISALQNQDIEVRLGERPDFPKDAGQSVQETSLTFSNSETKPFDLVIPCTGLRPRSDLLATYSPKSIASNGEILVTPTLQVQNLPSSRQNIFAVGDVAQSGGAKQARACMMQADVAANNIVSLIKKNTACREYRPQFFEGALNLTLGKDEAVAYVQRGDFEWLKKTKGPDEDLDVGKMKRLLNAN</sequence>
<protein>
    <submittedName>
        <fullName evidence="3">AIF1 apoptosis-Inducing factor</fullName>
    </submittedName>
</protein>
<evidence type="ECO:0000313" key="4">
    <source>
        <dbReference type="Proteomes" id="UP000730481"/>
    </source>
</evidence>
<dbReference type="AlphaFoldDB" id="A0A9P5AM14"/>
<dbReference type="PANTHER" id="PTHR43735">
    <property type="entry name" value="APOPTOSIS-INDUCING FACTOR 1"/>
    <property type="match status" value="1"/>
</dbReference>
<evidence type="ECO:0000259" key="2">
    <source>
        <dbReference type="Pfam" id="PF07992"/>
    </source>
</evidence>
<comment type="caution">
    <text evidence="3">The sequence shown here is derived from an EMBL/GenBank/DDBJ whole genome shotgun (WGS) entry which is preliminary data.</text>
</comment>
<accession>A0A9P5AM14</accession>
<dbReference type="InterPro" id="IPR023753">
    <property type="entry name" value="FAD/NAD-binding_dom"/>
</dbReference>
<evidence type="ECO:0000256" key="1">
    <source>
        <dbReference type="SAM" id="Phobius"/>
    </source>
</evidence>
<dbReference type="Pfam" id="PF07992">
    <property type="entry name" value="Pyr_redox_2"/>
    <property type="match status" value="1"/>
</dbReference>
<dbReference type="GO" id="GO:0005737">
    <property type="term" value="C:cytoplasm"/>
    <property type="evidence" value="ECO:0007669"/>
    <property type="project" value="TreeGrafter"/>
</dbReference>
<organism evidence="3 4">
    <name type="scientific">Fusarium beomiforme</name>
    <dbReference type="NCBI Taxonomy" id="44412"/>
    <lineage>
        <taxon>Eukaryota</taxon>
        <taxon>Fungi</taxon>
        <taxon>Dikarya</taxon>
        <taxon>Ascomycota</taxon>
        <taxon>Pezizomycotina</taxon>
        <taxon>Sordariomycetes</taxon>
        <taxon>Hypocreomycetidae</taxon>
        <taxon>Hypocreales</taxon>
        <taxon>Nectriaceae</taxon>
        <taxon>Fusarium</taxon>
        <taxon>Fusarium burgessii species complex</taxon>
    </lineage>
</organism>
<dbReference type="GO" id="GO:0004174">
    <property type="term" value="F:electron-transferring-flavoprotein dehydrogenase activity"/>
    <property type="evidence" value="ECO:0007669"/>
    <property type="project" value="TreeGrafter"/>
</dbReference>